<keyword evidence="2" id="KW-1185">Reference proteome</keyword>
<protein>
    <submittedName>
        <fullName evidence="1">Uncharacterized protein</fullName>
    </submittedName>
</protein>
<comment type="caution">
    <text evidence="1">The sequence shown here is derived from an EMBL/GenBank/DDBJ whole genome shotgun (WGS) entry which is preliminary data.</text>
</comment>
<organism evidence="1 2">
    <name type="scientific">Tanacetum coccineum</name>
    <dbReference type="NCBI Taxonomy" id="301880"/>
    <lineage>
        <taxon>Eukaryota</taxon>
        <taxon>Viridiplantae</taxon>
        <taxon>Streptophyta</taxon>
        <taxon>Embryophyta</taxon>
        <taxon>Tracheophyta</taxon>
        <taxon>Spermatophyta</taxon>
        <taxon>Magnoliopsida</taxon>
        <taxon>eudicotyledons</taxon>
        <taxon>Gunneridae</taxon>
        <taxon>Pentapetalae</taxon>
        <taxon>asterids</taxon>
        <taxon>campanulids</taxon>
        <taxon>Asterales</taxon>
        <taxon>Asteraceae</taxon>
        <taxon>Asteroideae</taxon>
        <taxon>Anthemideae</taxon>
        <taxon>Anthemidinae</taxon>
        <taxon>Tanacetum</taxon>
    </lineage>
</organism>
<gene>
    <name evidence="1" type="ORF">Tco_0774786</name>
</gene>
<reference evidence="1" key="2">
    <citation type="submission" date="2022-01" db="EMBL/GenBank/DDBJ databases">
        <authorList>
            <person name="Yamashiro T."/>
            <person name="Shiraishi A."/>
            <person name="Satake H."/>
            <person name="Nakayama K."/>
        </authorList>
    </citation>
    <scope>NUCLEOTIDE SEQUENCE</scope>
</reference>
<sequence length="107" mass="11700">MNGGGIGTEGPLRARPLQVVMAFNSPFGLATGVSGEFPYPIEEDCLRDDISGFIRSDRTRYDFIRLWRKVSNHCGGRSYFSDEIIALFGAPFHKGPASSSIDGITMP</sequence>
<reference evidence="1" key="1">
    <citation type="journal article" date="2022" name="Int. J. Mol. Sci.">
        <title>Draft Genome of Tanacetum Coccineum: Genomic Comparison of Closely Related Tanacetum-Family Plants.</title>
        <authorList>
            <person name="Yamashiro T."/>
            <person name="Shiraishi A."/>
            <person name="Nakayama K."/>
            <person name="Satake H."/>
        </authorList>
    </citation>
    <scope>NUCLEOTIDE SEQUENCE</scope>
</reference>
<name>A0ABQ4ZQC9_9ASTR</name>
<proteinExistence type="predicted"/>
<accession>A0ABQ4ZQC9</accession>
<dbReference type="Proteomes" id="UP001151760">
    <property type="component" value="Unassembled WGS sequence"/>
</dbReference>
<evidence type="ECO:0000313" key="1">
    <source>
        <dbReference type="EMBL" id="GJS92150.1"/>
    </source>
</evidence>
<evidence type="ECO:0000313" key="2">
    <source>
        <dbReference type="Proteomes" id="UP001151760"/>
    </source>
</evidence>
<dbReference type="EMBL" id="BQNB010011560">
    <property type="protein sequence ID" value="GJS92150.1"/>
    <property type="molecule type" value="Genomic_DNA"/>
</dbReference>